<dbReference type="Pfam" id="PF11253">
    <property type="entry name" value="DUF3052"/>
    <property type="match status" value="1"/>
</dbReference>
<evidence type="ECO:0000256" key="1">
    <source>
        <dbReference type="SAM" id="MobiDB-lite"/>
    </source>
</evidence>
<evidence type="ECO:0008006" key="4">
    <source>
        <dbReference type="Google" id="ProtNLM"/>
    </source>
</evidence>
<gene>
    <name evidence="2" type="ORF">HNR30_008053</name>
</gene>
<dbReference type="EMBL" id="JACDUR010000009">
    <property type="protein sequence ID" value="MBA2896662.1"/>
    <property type="molecule type" value="Genomic_DNA"/>
</dbReference>
<protein>
    <recommendedName>
        <fullName evidence="4">DUF3052 domain-containing protein</fullName>
    </recommendedName>
</protein>
<keyword evidence="3" id="KW-1185">Reference proteome</keyword>
<dbReference type="RefSeq" id="WP_181615379.1">
    <property type="nucleotide sequence ID" value="NZ_BAABAM010000008.1"/>
</dbReference>
<proteinExistence type="predicted"/>
<comment type="caution">
    <text evidence="2">The sequence shown here is derived from an EMBL/GenBank/DDBJ whole genome shotgun (WGS) entry which is preliminary data.</text>
</comment>
<dbReference type="Proteomes" id="UP000530928">
    <property type="component" value="Unassembled WGS sequence"/>
</dbReference>
<name>A0A7W0HV56_9ACTN</name>
<dbReference type="InterPro" id="IPR021412">
    <property type="entry name" value="DUF3052"/>
</dbReference>
<dbReference type="AlphaFoldDB" id="A0A7W0HV56"/>
<sequence>MSATAGQAQGERGLAERLGLKPGQVVQEIGWDDDVDENLRAAIEDLTGNELLDEDTDDVVDVVLLWWRDGDGDLFDVLSGDAMRGLAEGGHIWLLTPKAGRDGHVEPSDIGEDAATAGLSQTSSISAAPDWSGTRLAPPKGRR</sequence>
<organism evidence="2 3">
    <name type="scientific">Nonomuraea soli</name>
    <dbReference type="NCBI Taxonomy" id="1032476"/>
    <lineage>
        <taxon>Bacteria</taxon>
        <taxon>Bacillati</taxon>
        <taxon>Actinomycetota</taxon>
        <taxon>Actinomycetes</taxon>
        <taxon>Streptosporangiales</taxon>
        <taxon>Streptosporangiaceae</taxon>
        <taxon>Nonomuraea</taxon>
    </lineage>
</organism>
<evidence type="ECO:0000313" key="2">
    <source>
        <dbReference type="EMBL" id="MBA2896662.1"/>
    </source>
</evidence>
<accession>A0A7W0HV56</accession>
<feature type="region of interest" description="Disordered" evidence="1">
    <location>
        <begin position="101"/>
        <end position="143"/>
    </location>
</feature>
<evidence type="ECO:0000313" key="3">
    <source>
        <dbReference type="Proteomes" id="UP000530928"/>
    </source>
</evidence>
<reference evidence="2 3" key="1">
    <citation type="submission" date="2020-07" db="EMBL/GenBank/DDBJ databases">
        <title>Genomic Encyclopedia of Type Strains, Phase IV (KMG-IV): sequencing the most valuable type-strain genomes for metagenomic binning, comparative biology and taxonomic classification.</title>
        <authorList>
            <person name="Goeker M."/>
        </authorList>
    </citation>
    <scope>NUCLEOTIDE SEQUENCE [LARGE SCALE GENOMIC DNA]</scope>
    <source>
        <strain evidence="2 3">DSM 45533</strain>
    </source>
</reference>